<dbReference type="InterPro" id="IPR000995">
    <property type="entry name" value="Musac_Ach_rcpt"/>
</dbReference>
<keyword evidence="6 11" id="KW-0472">Membrane</keyword>
<evidence type="ECO:0000256" key="7">
    <source>
        <dbReference type="ARBA" id="ARBA00023170"/>
    </source>
</evidence>
<dbReference type="PROSITE" id="PS50262">
    <property type="entry name" value="G_PROTEIN_RECEP_F1_2"/>
    <property type="match status" value="1"/>
</dbReference>
<comment type="subcellular location">
    <subcellularLocation>
        <location evidence="1">Cell membrane</location>
        <topology evidence="1">Multi-pass membrane protein</topology>
    </subcellularLocation>
</comment>
<evidence type="ECO:0000256" key="2">
    <source>
        <dbReference type="ARBA" id="ARBA00022475"/>
    </source>
</evidence>
<name>A0ABD0KTA4_9CAEN</name>
<dbReference type="PRINTS" id="PR00237">
    <property type="entry name" value="GPCRRHODOPSN"/>
</dbReference>
<comment type="caution">
    <text evidence="13">The sequence shown here is derived from an EMBL/GenBank/DDBJ whole genome shotgun (WGS) entry which is preliminary data.</text>
</comment>
<evidence type="ECO:0000256" key="5">
    <source>
        <dbReference type="ARBA" id="ARBA00023040"/>
    </source>
</evidence>
<feature type="transmembrane region" description="Helical" evidence="11">
    <location>
        <begin position="285"/>
        <end position="309"/>
    </location>
</feature>
<evidence type="ECO:0000256" key="1">
    <source>
        <dbReference type="ARBA" id="ARBA00004651"/>
    </source>
</evidence>
<accession>A0ABD0KTA4</accession>
<gene>
    <name evidence="13" type="ORF">BaRGS_00018381</name>
</gene>
<feature type="compositionally biased region" description="Polar residues" evidence="10">
    <location>
        <begin position="217"/>
        <end position="232"/>
    </location>
</feature>
<feature type="transmembrane region" description="Helical" evidence="11">
    <location>
        <begin position="321"/>
        <end position="340"/>
    </location>
</feature>
<dbReference type="PANTHER" id="PTHR24248">
    <property type="entry name" value="ADRENERGIC RECEPTOR-RELATED G-PROTEIN COUPLED RECEPTOR"/>
    <property type="match status" value="1"/>
</dbReference>
<dbReference type="EMBL" id="JACVVK020000127">
    <property type="protein sequence ID" value="KAK7490402.1"/>
    <property type="molecule type" value="Genomic_DNA"/>
</dbReference>
<evidence type="ECO:0000259" key="12">
    <source>
        <dbReference type="PROSITE" id="PS50262"/>
    </source>
</evidence>
<dbReference type="PRINTS" id="PR00243">
    <property type="entry name" value="MUSCARINICR"/>
</dbReference>
<dbReference type="GO" id="GO:0004930">
    <property type="term" value="F:G protein-coupled receptor activity"/>
    <property type="evidence" value="ECO:0007669"/>
    <property type="project" value="UniProtKB-KW"/>
</dbReference>
<evidence type="ECO:0000256" key="10">
    <source>
        <dbReference type="SAM" id="MobiDB-lite"/>
    </source>
</evidence>
<evidence type="ECO:0000256" key="11">
    <source>
        <dbReference type="SAM" id="Phobius"/>
    </source>
</evidence>
<dbReference type="AlphaFoldDB" id="A0ABD0KTA4"/>
<dbReference type="InterPro" id="IPR017452">
    <property type="entry name" value="GPCR_Rhodpsn_7TM"/>
</dbReference>
<dbReference type="SUPFAM" id="SSF81321">
    <property type="entry name" value="Family A G protein-coupled receptor-like"/>
    <property type="match status" value="1"/>
</dbReference>
<dbReference type="PROSITE" id="PS00237">
    <property type="entry name" value="G_PROTEIN_RECEP_F1_1"/>
    <property type="match status" value="1"/>
</dbReference>
<dbReference type="Proteomes" id="UP001519460">
    <property type="component" value="Unassembled WGS sequence"/>
</dbReference>
<proteinExistence type="inferred from homology"/>
<evidence type="ECO:0000256" key="6">
    <source>
        <dbReference type="ARBA" id="ARBA00023136"/>
    </source>
</evidence>
<dbReference type="InterPro" id="IPR000276">
    <property type="entry name" value="GPCR_Rhodpsn"/>
</dbReference>
<feature type="transmembrane region" description="Helical" evidence="11">
    <location>
        <begin position="116"/>
        <end position="145"/>
    </location>
</feature>
<reference evidence="13 14" key="1">
    <citation type="journal article" date="2023" name="Sci. Data">
        <title>Genome assembly of the Korean intertidal mud-creeper Batillaria attramentaria.</title>
        <authorList>
            <person name="Patra A.K."/>
            <person name="Ho P.T."/>
            <person name="Jun S."/>
            <person name="Lee S.J."/>
            <person name="Kim Y."/>
            <person name="Won Y.J."/>
        </authorList>
    </citation>
    <scope>NUCLEOTIDE SEQUENCE [LARGE SCALE GENOMIC DNA]</scope>
    <source>
        <strain evidence="13">Wonlab-2016</strain>
    </source>
</reference>
<evidence type="ECO:0000313" key="14">
    <source>
        <dbReference type="Proteomes" id="UP001519460"/>
    </source>
</evidence>
<feature type="domain" description="G-protein coupled receptors family 1 profile" evidence="12">
    <location>
        <begin position="1"/>
        <end position="337"/>
    </location>
</feature>
<evidence type="ECO:0000256" key="3">
    <source>
        <dbReference type="ARBA" id="ARBA00022692"/>
    </source>
</evidence>
<evidence type="ECO:0000256" key="8">
    <source>
        <dbReference type="ARBA" id="ARBA00023224"/>
    </source>
</evidence>
<dbReference type="Gene3D" id="1.20.1070.10">
    <property type="entry name" value="Rhodopsin 7-helix transmembrane proteins"/>
    <property type="match status" value="1"/>
</dbReference>
<feature type="transmembrane region" description="Helical" evidence="11">
    <location>
        <begin position="73"/>
        <end position="96"/>
    </location>
</feature>
<keyword evidence="5 9" id="KW-0297">G-protein coupled receptor</keyword>
<feature type="region of interest" description="Disordered" evidence="10">
    <location>
        <begin position="206"/>
        <end position="266"/>
    </location>
</feature>
<protein>
    <recommendedName>
        <fullName evidence="12">G-protein coupled receptors family 1 profile domain-containing protein</fullName>
    </recommendedName>
</protein>
<keyword evidence="3 9" id="KW-0812">Transmembrane</keyword>
<feature type="compositionally biased region" description="Basic residues" evidence="10">
    <location>
        <begin position="249"/>
        <end position="258"/>
    </location>
</feature>
<comment type="similarity">
    <text evidence="9">Belongs to the G-protein coupled receptor 1 family.</text>
</comment>
<keyword evidence="7 9" id="KW-0675">Receptor</keyword>
<evidence type="ECO:0000313" key="13">
    <source>
        <dbReference type="EMBL" id="KAK7490402.1"/>
    </source>
</evidence>
<dbReference type="PANTHER" id="PTHR24248:SF120">
    <property type="entry name" value="G-PROTEIN COUPLED RECEPTORS FAMILY 1 PROFILE DOMAIN-CONTAINING PROTEIN"/>
    <property type="match status" value="1"/>
</dbReference>
<keyword evidence="8 9" id="KW-0807">Transducer</keyword>
<sequence>MADMAIGVLSIPPYIPYLLTGRWTAGYAYCKFWLLWDYITPAASTFSMCVISLDRYLLVAYPIWYRQHQSTRFLLLMVLMPWVIPTTVYAPSILLWETISGEETIREGQCYVPYAYNLPFLLFGSAVEFIIPLLIMGSLNFLVFLNIRRRTRKRISSSLAVLKEVPSIQPEPSQGSTRVHPLQVTHNKPLSIHEVESISRSVAARERETTDARFDTQPGSEFAVSQRQTSTRFKNEVGPSADKGQAKPQPRKSPKAARRVTETAVSPRNRASAINLQRDRKAARALFILVFVFALCWMPYEILALITAVCPTCIDKNLFEFSFWLLWFNSTINPILYPLLHKRFRDAFLSILKSCKCCE</sequence>
<feature type="transmembrane region" description="Helical" evidence="11">
    <location>
        <begin position="38"/>
        <end position="61"/>
    </location>
</feature>
<dbReference type="Pfam" id="PF00001">
    <property type="entry name" value="7tm_1"/>
    <property type="match status" value="1"/>
</dbReference>
<keyword evidence="2" id="KW-1003">Cell membrane</keyword>
<evidence type="ECO:0000256" key="4">
    <source>
        <dbReference type="ARBA" id="ARBA00022989"/>
    </source>
</evidence>
<evidence type="ECO:0000256" key="9">
    <source>
        <dbReference type="RuleBase" id="RU000688"/>
    </source>
</evidence>
<dbReference type="GO" id="GO:0005886">
    <property type="term" value="C:plasma membrane"/>
    <property type="evidence" value="ECO:0007669"/>
    <property type="project" value="UniProtKB-SubCell"/>
</dbReference>
<organism evidence="13 14">
    <name type="scientific">Batillaria attramentaria</name>
    <dbReference type="NCBI Taxonomy" id="370345"/>
    <lineage>
        <taxon>Eukaryota</taxon>
        <taxon>Metazoa</taxon>
        <taxon>Spiralia</taxon>
        <taxon>Lophotrochozoa</taxon>
        <taxon>Mollusca</taxon>
        <taxon>Gastropoda</taxon>
        <taxon>Caenogastropoda</taxon>
        <taxon>Sorbeoconcha</taxon>
        <taxon>Cerithioidea</taxon>
        <taxon>Batillariidae</taxon>
        <taxon>Batillaria</taxon>
    </lineage>
</organism>
<keyword evidence="14" id="KW-1185">Reference proteome</keyword>
<keyword evidence="4 11" id="KW-1133">Transmembrane helix</keyword>